<dbReference type="EMBL" id="MLOK01000046">
    <property type="protein sequence ID" value="OIM20923.1"/>
    <property type="molecule type" value="Genomic_DNA"/>
</dbReference>
<evidence type="ECO:0000313" key="2">
    <source>
        <dbReference type="EMBL" id="MDV7715359.1"/>
    </source>
</evidence>
<sequence>MSLILFVILLIVAIIFGVISFGIGIALLPVLLIVLAIGIFFFLVNLIWHGIQIIILFMIALAIYDWIKKRN</sequence>
<dbReference type="AlphaFoldDB" id="A0A483B405"/>
<feature type="transmembrane region" description="Helical" evidence="1">
    <location>
        <begin position="7"/>
        <end position="40"/>
    </location>
</feature>
<dbReference type="Proteomes" id="UP001281024">
    <property type="component" value="Unassembled WGS sequence"/>
</dbReference>
<gene>
    <name evidence="3" type="ORF">ATX59_06380</name>
    <name evidence="2" type="ORF">GA838_06255</name>
    <name evidence="4" type="ORF">OENI_1306</name>
</gene>
<evidence type="ECO:0000313" key="7">
    <source>
        <dbReference type="Proteomes" id="UP001281024"/>
    </source>
</evidence>
<evidence type="ECO:0000313" key="3">
    <source>
        <dbReference type="EMBL" id="OIM20923.1"/>
    </source>
</evidence>
<dbReference type="EMBL" id="LR031358">
    <property type="protein sequence ID" value="VDB98543.1"/>
    <property type="molecule type" value="Genomic_DNA"/>
</dbReference>
<name>A0A483B405_OENOE</name>
<reference evidence="2" key="3">
    <citation type="submission" date="2019-10" db="EMBL/GenBank/DDBJ databases">
        <title>Malate fermentation in French cider.</title>
        <authorList>
            <person name="Cousin F.J."/>
            <person name="Medina Fernandez S."/>
            <person name="Misery B."/>
            <person name="Laplace J.-M."/>
            <person name="Cretenet M."/>
        </authorList>
    </citation>
    <scope>NUCLEOTIDE SEQUENCE</scope>
    <source>
        <strain evidence="2">UCMA15129</strain>
    </source>
</reference>
<dbReference type="EMBL" id="WERV01000004">
    <property type="protein sequence ID" value="MDV7715359.1"/>
    <property type="molecule type" value="Genomic_DNA"/>
</dbReference>
<organism evidence="2 7">
    <name type="scientific">Oenococcus oeni</name>
    <name type="common">Leuconostoc oenos</name>
    <dbReference type="NCBI Taxonomy" id="1247"/>
    <lineage>
        <taxon>Bacteria</taxon>
        <taxon>Bacillati</taxon>
        <taxon>Bacillota</taxon>
        <taxon>Bacilli</taxon>
        <taxon>Lactobacillales</taxon>
        <taxon>Lactobacillaceae</taxon>
        <taxon>Oenococcus</taxon>
    </lineage>
</organism>
<evidence type="ECO:0000256" key="1">
    <source>
        <dbReference type="SAM" id="Phobius"/>
    </source>
</evidence>
<evidence type="ECO:0000313" key="5">
    <source>
        <dbReference type="Proteomes" id="UP000181728"/>
    </source>
</evidence>
<reference evidence="3 5" key="1">
    <citation type="journal article" date="2016" name="BMC Genomics">
        <title>Consensus pan-genome assembly of the specialised wine bacterium Oenococcus oeni.</title>
        <authorList>
            <person name="Sternes P.R."/>
            <person name="Borneman A.R."/>
        </authorList>
    </citation>
    <scope>NUCLEOTIDE SEQUENCE [LARGE SCALE GENOMIC DNA]</scope>
    <source>
        <strain evidence="3 5">AWRIB661</strain>
    </source>
</reference>
<protein>
    <submittedName>
        <fullName evidence="2">Uncharacterized protein</fullName>
    </submittedName>
</protein>
<evidence type="ECO:0000313" key="6">
    <source>
        <dbReference type="Proteomes" id="UP000294726"/>
    </source>
</evidence>
<feature type="transmembrane region" description="Helical" evidence="1">
    <location>
        <begin position="46"/>
        <end position="67"/>
    </location>
</feature>
<proteinExistence type="predicted"/>
<accession>A0A483B405</accession>
<dbReference type="Proteomes" id="UP000181728">
    <property type="component" value="Unassembled WGS sequence"/>
</dbReference>
<dbReference type="GeneID" id="75065603"/>
<reference evidence="4 6" key="2">
    <citation type="submission" date="2018-08" db="EMBL/GenBank/DDBJ databases">
        <authorList>
            <person name="Lorentzen P. G. S. M."/>
        </authorList>
    </citation>
    <scope>NUCLEOTIDE SEQUENCE [LARGE SCALE GENOMIC DNA]</scope>
    <source>
        <strain evidence="4 6">CRBO_1381</strain>
    </source>
</reference>
<keyword evidence="1" id="KW-0812">Transmembrane</keyword>
<keyword evidence="1" id="KW-1133">Transmembrane helix</keyword>
<dbReference type="Proteomes" id="UP000294726">
    <property type="component" value="Chromosome"/>
</dbReference>
<evidence type="ECO:0000313" key="4">
    <source>
        <dbReference type="EMBL" id="VDB98543.1"/>
    </source>
</evidence>
<keyword evidence="1" id="KW-0472">Membrane</keyword>
<dbReference type="RefSeq" id="WP_002816939.1">
    <property type="nucleotide sequence ID" value="NZ_CP014324.1"/>
</dbReference>